<name>A0A9D4KP32_DREPO</name>
<keyword evidence="2" id="KW-1185">Reference proteome</keyword>
<dbReference type="AlphaFoldDB" id="A0A9D4KP32"/>
<proteinExistence type="predicted"/>
<gene>
    <name evidence="1" type="ORF">DPMN_116073</name>
</gene>
<reference evidence="1" key="2">
    <citation type="submission" date="2020-11" db="EMBL/GenBank/DDBJ databases">
        <authorList>
            <person name="McCartney M.A."/>
            <person name="Auch B."/>
            <person name="Kono T."/>
            <person name="Mallez S."/>
            <person name="Becker A."/>
            <person name="Gohl D.M."/>
            <person name="Silverstein K.A.T."/>
            <person name="Koren S."/>
            <person name="Bechman K.B."/>
            <person name="Herman A."/>
            <person name="Abrahante J.E."/>
            <person name="Garbe J."/>
        </authorList>
    </citation>
    <scope>NUCLEOTIDE SEQUENCE</scope>
    <source>
        <strain evidence="1">Duluth1</strain>
        <tissue evidence="1">Whole animal</tissue>
    </source>
</reference>
<sequence>MGILNLGLQNCALERNVTEDEDKFKSCGSMAQIRDAIRKTPELKGTWESTIQPVQQIVKERFQRLTLKDIPFRTPEPVQYDENDQIQHHLQKLFPDLYLSKLLL</sequence>
<evidence type="ECO:0000313" key="2">
    <source>
        <dbReference type="Proteomes" id="UP000828390"/>
    </source>
</evidence>
<evidence type="ECO:0000313" key="1">
    <source>
        <dbReference type="EMBL" id="KAH3842576.1"/>
    </source>
</evidence>
<accession>A0A9D4KP32</accession>
<protein>
    <submittedName>
        <fullName evidence="1">Uncharacterized protein</fullName>
    </submittedName>
</protein>
<dbReference type="Proteomes" id="UP000828390">
    <property type="component" value="Unassembled WGS sequence"/>
</dbReference>
<organism evidence="1 2">
    <name type="scientific">Dreissena polymorpha</name>
    <name type="common">Zebra mussel</name>
    <name type="synonym">Mytilus polymorpha</name>
    <dbReference type="NCBI Taxonomy" id="45954"/>
    <lineage>
        <taxon>Eukaryota</taxon>
        <taxon>Metazoa</taxon>
        <taxon>Spiralia</taxon>
        <taxon>Lophotrochozoa</taxon>
        <taxon>Mollusca</taxon>
        <taxon>Bivalvia</taxon>
        <taxon>Autobranchia</taxon>
        <taxon>Heteroconchia</taxon>
        <taxon>Euheterodonta</taxon>
        <taxon>Imparidentia</taxon>
        <taxon>Neoheterodontei</taxon>
        <taxon>Myida</taxon>
        <taxon>Dreissenoidea</taxon>
        <taxon>Dreissenidae</taxon>
        <taxon>Dreissena</taxon>
    </lineage>
</organism>
<dbReference type="EMBL" id="JAIWYP010000004">
    <property type="protein sequence ID" value="KAH3842576.1"/>
    <property type="molecule type" value="Genomic_DNA"/>
</dbReference>
<reference evidence="1" key="1">
    <citation type="journal article" date="2019" name="bioRxiv">
        <title>The Genome of the Zebra Mussel, Dreissena polymorpha: A Resource for Invasive Species Research.</title>
        <authorList>
            <person name="McCartney M.A."/>
            <person name="Auch B."/>
            <person name="Kono T."/>
            <person name="Mallez S."/>
            <person name="Zhang Y."/>
            <person name="Obille A."/>
            <person name="Becker A."/>
            <person name="Abrahante J.E."/>
            <person name="Garbe J."/>
            <person name="Badalamenti J.P."/>
            <person name="Herman A."/>
            <person name="Mangelson H."/>
            <person name="Liachko I."/>
            <person name="Sullivan S."/>
            <person name="Sone E.D."/>
            <person name="Koren S."/>
            <person name="Silverstein K.A.T."/>
            <person name="Beckman K.B."/>
            <person name="Gohl D.M."/>
        </authorList>
    </citation>
    <scope>NUCLEOTIDE SEQUENCE</scope>
    <source>
        <strain evidence="1">Duluth1</strain>
        <tissue evidence="1">Whole animal</tissue>
    </source>
</reference>
<comment type="caution">
    <text evidence="1">The sequence shown here is derived from an EMBL/GenBank/DDBJ whole genome shotgun (WGS) entry which is preliminary data.</text>
</comment>